<dbReference type="InterPro" id="IPR003594">
    <property type="entry name" value="HATPase_dom"/>
</dbReference>
<dbReference type="InterPro" id="IPR036890">
    <property type="entry name" value="HATPase_C_sf"/>
</dbReference>
<organism evidence="6 7">
    <name type="scientific">Trinickia violacea</name>
    <dbReference type="NCBI Taxonomy" id="2571746"/>
    <lineage>
        <taxon>Bacteria</taxon>
        <taxon>Pseudomonadati</taxon>
        <taxon>Pseudomonadota</taxon>
        <taxon>Betaproteobacteria</taxon>
        <taxon>Burkholderiales</taxon>
        <taxon>Burkholderiaceae</taxon>
        <taxon>Trinickia</taxon>
    </lineage>
</organism>
<evidence type="ECO:0000256" key="3">
    <source>
        <dbReference type="ARBA" id="ARBA00023012"/>
    </source>
</evidence>
<sequence length="296" mass="31755">MDTSIVVPINAITSLALPSEAGRAHGIDPFTQAEHLEARRAAEREAEALRKRVRELAAELTVAHEDARAYLAQELHDSVGAELTAARFALANAEHRLPAGADPQCAAALAVAQQSLDAASDASRRIVEHLHARPLDAGIVSALSQWTEGFAARTRLRTSFVCAADVRITQLPYGAALAIFRVAQEALSNVAKHAGASCANVRIETDRRHLTVVVEDDGRGIGRRARKDTSGFGLAGMRARCDAFGGKLRIVSPKPDSKQETAQASGTTVRARFAWQSMLEADAPCRNVSLFVRPAR</sequence>
<dbReference type="GO" id="GO:0046983">
    <property type="term" value="F:protein dimerization activity"/>
    <property type="evidence" value="ECO:0007669"/>
    <property type="project" value="InterPro"/>
</dbReference>
<protein>
    <submittedName>
        <fullName evidence="6">Histidine kinase</fullName>
    </submittedName>
</protein>
<evidence type="ECO:0000313" key="7">
    <source>
        <dbReference type="Proteomes" id="UP000298656"/>
    </source>
</evidence>
<dbReference type="GO" id="GO:0000155">
    <property type="term" value="F:phosphorelay sensor kinase activity"/>
    <property type="evidence" value="ECO:0007669"/>
    <property type="project" value="InterPro"/>
</dbReference>
<feature type="coiled-coil region" evidence="4">
    <location>
        <begin position="32"/>
        <end position="66"/>
    </location>
</feature>
<dbReference type="PANTHER" id="PTHR24421">
    <property type="entry name" value="NITRATE/NITRITE SENSOR PROTEIN NARX-RELATED"/>
    <property type="match status" value="1"/>
</dbReference>
<keyword evidence="2 6" id="KW-0418">Kinase</keyword>
<feature type="domain" description="Histidine kinase/HSP90-like ATPase" evidence="5">
    <location>
        <begin position="174"/>
        <end position="277"/>
    </location>
</feature>
<dbReference type="AlphaFoldDB" id="A0A4P8IJW4"/>
<dbReference type="RefSeq" id="WP_137330678.1">
    <property type="nucleotide sequence ID" value="NZ_CP040077.1"/>
</dbReference>
<name>A0A4P8IJW4_9BURK</name>
<evidence type="ECO:0000313" key="6">
    <source>
        <dbReference type="EMBL" id="QCP47835.1"/>
    </source>
</evidence>
<dbReference type="EMBL" id="CP040077">
    <property type="protein sequence ID" value="QCP47835.1"/>
    <property type="molecule type" value="Genomic_DNA"/>
</dbReference>
<dbReference type="CDD" id="cd16917">
    <property type="entry name" value="HATPase_UhpB-NarQ-NarX-like"/>
    <property type="match status" value="1"/>
</dbReference>
<dbReference type="KEGG" id="tvl:FAZ95_00730"/>
<dbReference type="InterPro" id="IPR011712">
    <property type="entry name" value="Sig_transdc_His_kin_sub3_dim/P"/>
</dbReference>
<dbReference type="InterPro" id="IPR050482">
    <property type="entry name" value="Sensor_HK_TwoCompSys"/>
</dbReference>
<dbReference type="OrthoDB" id="9782588at2"/>
<dbReference type="GO" id="GO:0016020">
    <property type="term" value="C:membrane"/>
    <property type="evidence" value="ECO:0007669"/>
    <property type="project" value="InterPro"/>
</dbReference>
<dbReference type="Gene3D" id="1.20.5.1930">
    <property type="match status" value="1"/>
</dbReference>
<evidence type="ECO:0000259" key="5">
    <source>
        <dbReference type="SMART" id="SM00387"/>
    </source>
</evidence>
<dbReference type="Pfam" id="PF02518">
    <property type="entry name" value="HATPase_c"/>
    <property type="match status" value="1"/>
</dbReference>
<keyword evidence="4" id="KW-0175">Coiled coil</keyword>
<keyword evidence="1" id="KW-0808">Transferase</keyword>
<keyword evidence="3" id="KW-0902">Two-component regulatory system</keyword>
<gene>
    <name evidence="6" type="ORF">FAZ95_00730</name>
</gene>
<dbReference type="Pfam" id="PF07730">
    <property type="entry name" value="HisKA_3"/>
    <property type="match status" value="1"/>
</dbReference>
<dbReference type="SUPFAM" id="SSF55874">
    <property type="entry name" value="ATPase domain of HSP90 chaperone/DNA topoisomerase II/histidine kinase"/>
    <property type="match status" value="1"/>
</dbReference>
<dbReference type="Proteomes" id="UP000298656">
    <property type="component" value="Chromosome 1"/>
</dbReference>
<evidence type="ECO:0000256" key="2">
    <source>
        <dbReference type="ARBA" id="ARBA00022777"/>
    </source>
</evidence>
<dbReference type="Gene3D" id="3.30.565.10">
    <property type="entry name" value="Histidine kinase-like ATPase, C-terminal domain"/>
    <property type="match status" value="1"/>
</dbReference>
<evidence type="ECO:0000256" key="1">
    <source>
        <dbReference type="ARBA" id="ARBA00022679"/>
    </source>
</evidence>
<reference evidence="6 7" key="1">
    <citation type="submission" date="2019-05" db="EMBL/GenBank/DDBJ databases">
        <title>Burkholderia sp. DHOD12, isolated from subtropical forest soil.</title>
        <authorList>
            <person name="Gao Z.-H."/>
            <person name="Qiu L.-H."/>
        </authorList>
    </citation>
    <scope>NUCLEOTIDE SEQUENCE [LARGE SCALE GENOMIC DNA]</scope>
    <source>
        <strain evidence="6 7">DHOD12</strain>
    </source>
</reference>
<dbReference type="PANTHER" id="PTHR24421:SF58">
    <property type="entry name" value="SIGNAL TRANSDUCTION HISTIDINE-PROTEIN KINASE_PHOSPHATASE UHPB"/>
    <property type="match status" value="1"/>
</dbReference>
<dbReference type="SMART" id="SM00387">
    <property type="entry name" value="HATPase_c"/>
    <property type="match status" value="1"/>
</dbReference>
<keyword evidence="7" id="KW-1185">Reference proteome</keyword>
<proteinExistence type="predicted"/>
<accession>A0A4P8IJW4</accession>
<evidence type="ECO:0000256" key="4">
    <source>
        <dbReference type="SAM" id="Coils"/>
    </source>
</evidence>